<feature type="chain" id="PRO_5040732170" evidence="1">
    <location>
        <begin position="20"/>
        <end position="108"/>
    </location>
</feature>
<proteinExistence type="predicted"/>
<keyword evidence="1" id="KW-0732">Signal</keyword>
<dbReference type="RefSeq" id="WP_270044094.1">
    <property type="nucleotide sequence ID" value="NZ_JAPDOD010000038.1"/>
</dbReference>
<gene>
    <name evidence="2" type="ORF">OM076_31530</name>
</gene>
<protein>
    <submittedName>
        <fullName evidence="2">Uncharacterized protein</fullName>
    </submittedName>
</protein>
<dbReference type="Proteomes" id="UP001149140">
    <property type="component" value="Unassembled WGS sequence"/>
</dbReference>
<evidence type="ECO:0000313" key="3">
    <source>
        <dbReference type="Proteomes" id="UP001149140"/>
    </source>
</evidence>
<sequence>MIIRTSLVGLLVAASVGIAACGGGGISQKEADQLQDRGVALQQKAAQISADVKSGKITAEEGAKQLQNDATNLADDTIDAANGSNLPPDVQKQLDDAKKQLDAANAGN</sequence>
<name>A0A9X3N4V6_9ACTN</name>
<dbReference type="EMBL" id="JAPDOD010000038">
    <property type="protein sequence ID" value="MDA0164843.1"/>
    <property type="molecule type" value="Genomic_DNA"/>
</dbReference>
<dbReference type="AlphaFoldDB" id="A0A9X3N4V6"/>
<evidence type="ECO:0000313" key="2">
    <source>
        <dbReference type="EMBL" id="MDA0164843.1"/>
    </source>
</evidence>
<comment type="caution">
    <text evidence="2">The sequence shown here is derived from an EMBL/GenBank/DDBJ whole genome shotgun (WGS) entry which is preliminary data.</text>
</comment>
<feature type="signal peptide" evidence="1">
    <location>
        <begin position="1"/>
        <end position="19"/>
    </location>
</feature>
<evidence type="ECO:0000256" key="1">
    <source>
        <dbReference type="SAM" id="SignalP"/>
    </source>
</evidence>
<organism evidence="2 3">
    <name type="scientific">Solirubrobacter ginsenosidimutans</name>
    <dbReference type="NCBI Taxonomy" id="490573"/>
    <lineage>
        <taxon>Bacteria</taxon>
        <taxon>Bacillati</taxon>
        <taxon>Actinomycetota</taxon>
        <taxon>Thermoleophilia</taxon>
        <taxon>Solirubrobacterales</taxon>
        <taxon>Solirubrobacteraceae</taxon>
        <taxon>Solirubrobacter</taxon>
    </lineage>
</organism>
<keyword evidence="3" id="KW-1185">Reference proteome</keyword>
<dbReference type="PROSITE" id="PS51257">
    <property type="entry name" value="PROKAR_LIPOPROTEIN"/>
    <property type="match status" value="1"/>
</dbReference>
<reference evidence="2" key="1">
    <citation type="submission" date="2022-10" db="EMBL/GenBank/DDBJ databases">
        <title>The WGS of Solirubrobacter ginsenosidimutans DSM 21036.</title>
        <authorList>
            <person name="Jiang Z."/>
        </authorList>
    </citation>
    <scope>NUCLEOTIDE SEQUENCE</scope>
    <source>
        <strain evidence="2">DSM 21036</strain>
    </source>
</reference>
<accession>A0A9X3N4V6</accession>